<keyword evidence="2" id="KW-1185">Reference proteome</keyword>
<accession>E0WU34</accession>
<dbReference type="Proteomes" id="UP000005726">
    <property type="component" value="Unassembled WGS sequence"/>
</dbReference>
<name>E0WU34_9ENTR</name>
<evidence type="ECO:0000313" key="1">
    <source>
        <dbReference type="EMBL" id="EFL91483.1"/>
    </source>
</evidence>
<evidence type="ECO:0000313" key="2">
    <source>
        <dbReference type="Proteomes" id="UP000005726"/>
    </source>
</evidence>
<protein>
    <submittedName>
        <fullName evidence="1">Uncharacterized protein</fullName>
    </submittedName>
</protein>
<dbReference type="HOGENOM" id="CLU_3378274_0_0_6"/>
<sequence length="34" mass="4001">MIQQNILIGIKLSPLDCLALNRLQHQFHLGFRIR</sequence>
<dbReference type="AlphaFoldDB" id="E0WU34"/>
<proteinExistence type="predicted"/>
<reference evidence="1" key="1">
    <citation type="journal article" date="2009" name="Environ. Microbiol.">
        <title>Dynamics of genome evolution in facultative symbionts of aphids.</title>
        <authorList>
            <person name="Degnan P.H."/>
            <person name="Leonardo T.E."/>
            <person name="Cass B.N."/>
            <person name="Hurwitz B."/>
            <person name="Stern D."/>
            <person name="Gibbs R.A."/>
            <person name="Richards S."/>
            <person name="Moran N.A."/>
        </authorList>
    </citation>
    <scope>NUCLEOTIDE SEQUENCE [LARGE SCALE GENOMIC DNA]</scope>
    <source>
        <strain evidence="1">LSR1</strain>
    </source>
</reference>
<feature type="non-terminal residue" evidence="1">
    <location>
        <position position="34"/>
    </location>
</feature>
<dbReference type="EMBL" id="GL379625">
    <property type="protein sequence ID" value="EFL91483.1"/>
    <property type="molecule type" value="Genomic_DNA"/>
</dbReference>
<organism evidence="1 2">
    <name type="scientific">Candidatus Regiella insecticola LSR1</name>
    <dbReference type="NCBI Taxonomy" id="663321"/>
    <lineage>
        <taxon>Bacteria</taxon>
        <taxon>Pseudomonadati</taxon>
        <taxon>Pseudomonadota</taxon>
        <taxon>Gammaproteobacteria</taxon>
        <taxon>Enterobacterales</taxon>
        <taxon>Enterobacteriaceae</taxon>
        <taxon>aphid secondary symbionts</taxon>
        <taxon>Candidatus Regiella</taxon>
    </lineage>
</organism>
<gene>
    <name evidence="1" type="ORF">REG_1579</name>
</gene>